<dbReference type="Proteomes" id="UP000317650">
    <property type="component" value="Chromosome 1"/>
</dbReference>
<organism evidence="2 3">
    <name type="scientific">Musa balbisiana</name>
    <name type="common">Banana</name>
    <dbReference type="NCBI Taxonomy" id="52838"/>
    <lineage>
        <taxon>Eukaryota</taxon>
        <taxon>Viridiplantae</taxon>
        <taxon>Streptophyta</taxon>
        <taxon>Embryophyta</taxon>
        <taxon>Tracheophyta</taxon>
        <taxon>Spermatophyta</taxon>
        <taxon>Magnoliopsida</taxon>
        <taxon>Liliopsida</taxon>
        <taxon>Zingiberales</taxon>
        <taxon>Musaceae</taxon>
        <taxon>Musa</taxon>
    </lineage>
</organism>
<protein>
    <submittedName>
        <fullName evidence="2">Uncharacterized protein</fullName>
    </submittedName>
</protein>
<sequence>MDDYASKPFEAQQLYSSVAQFFESHMVDGMCLVRQGEAQGPHRFAKRRASVKRLLGSRLNPGGEHPTETEQPSTLQFG</sequence>
<evidence type="ECO:0000313" key="3">
    <source>
        <dbReference type="Proteomes" id="UP000317650"/>
    </source>
</evidence>
<accession>A0A4S8JQR7</accession>
<proteinExistence type="predicted"/>
<name>A0A4S8JQR7_MUSBA</name>
<dbReference type="EMBL" id="PYDT01000004">
    <property type="protein sequence ID" value="THU64362.1"/>
    <property type="molecule type" value="Genomic_DNA"/>
</dbReference>
<evidence type="ECO:0000313" key="2">
    <source>
        <dbReference type="EMBL" id="THU64362.1"/>
    </source>
</evidence>
<feature type="compositionally biased region" description="Polar residues" evidence="1">
    <location>
        <begin position="69"/>
        <end position="78"/>
    </location>
</feature>
<keyword evidence="3" id="KW-1185">Reference proteome</keyword>
<reference evidence="2 3" key="1">
    <citation type="journal article" date="2019" name="Nat. Plants">
        <title>Genome sequencing of Musa balbisiana reveals subgenome evolution and function divergence in polyploid bananas.</title>
        <authorList>
            <person name="Yao X."/>
        </authorList>
    </citation>
    <scope>NUCLEOTIDE SEQUENCE [LARGE SCALE GENOMIC DNA]</scope>
    <source>
        <strain evidence="3">cv. DH-PKW</strain>
        <tissue evidence="2">Leaves</tissue>
    </source>
</reference>
<evidence type="ECO:0000256" key="1">
    <source>
        <dbReference type="SAM" id="MobiDB-lite"/>
    </source>
</evidence>
<dbReference type="AlphaFoldDB" id="A0A4S8JQR7"/>
<feature type="region of interest" description="Disordered" evidence="1">
    <location>
        <begin position="56"/>
        <end position="78"/>
    </location>
</feature>
<gene>
    <name evidence="2" type="ORF">C4D60_Mb01t25690</name>
</gene>
<comment type="caution">
    <text evidence="2">The sequence shown here is derived from an EMBL/GenBank/DDBJ whole genome shotgun (WGS) entry which is preliminary data.</text>
</comment>